<dbReference type="EMBL" id="BPPX01000009">
    <property type="protein sequence ID" value="GJC82373.1"/>
    <property type="molecule type" value="Genomic_DNA"/>
</dbReference>
<dbReference type="Proteomes" id="UP001055172">
    <property type="component" value="Unassembled WGS sequence"/>
</dbReference>
<reference evidence="2 3" key="1">
    <citation type="submission" date="2021-07" db="EMBL/GenBank/DDBJ databases">
        <title>Genome data of Colletotrichum spaethianum.</title>
        <authorList>
            <person name="Utami Y.D."/>
            <person name="Hiruma K."/>
        </authorList>
    </citation>
    <scope>NUCLEOTIDE SEQUENCE [LARGE SCALE GENOMIC DNA]</scope>
    <source>
        <strain evidence="2 3">MAFF 242679</strain>
    </source>
</reference>
<keyword evidence="3" id="KW-1185">Reference proteome</keyword>
<feature type="compositionally biased region" description="Polar residues" evidence="1">
    <location>
        <begin position="27"/>
        <end position="48"/>
    </location>
</feature>
<comment type="caution">
    <text evidence="2">The sequence shown here is derived from an EMBL/GenBank/DDBJ whole genome shotgun (WGS) entry which is preliminary data.</text>
</comment>
<organism evidence="2 3">
    <name type="scientific">Colletotrichum liriopes</name>
    <dbReference type="NCBI Taxonomy" id="708192"/>
    <lineage>
        <taxon>Eukaryota</taxon>
        <taxon>Fungi</taxon>
        <taxon>Dikarya</taxon>
        <taxon>Ascomycota</taxon>
        <taxon>Pezizomycotina</taxon>
        <taxon>Sordariomycetes</taxon>
        <taxon>Hypocreomycetidae</taxon>
        <taxon>Glomerellales</taxon>
        <taxon>Glomerellaceae</taxon>
        <taxon>Colletotrichum</taxon>
        <taxon>Colletotrichum spaethianum species complex</taxon>
    </lineage>
</organism>
<evidence type="ECO:0000256" key="1">
    <source>
        <dbReference type="SAM" id="MobiDB-lite"/>
    </source>
</evidence>
<accession>A0AA37GLG1</accession>
<evidence type="ECO:0000313" key="2">
    <source>
        <dbReference type="EMBL" id="GJC82373.1"/>
    </source>
</evidence>
<name>A0AA37GLG1_9PEZI</name>
<proteinExistence type="predicted"/>
<evidence type="ECO:0000313" key="3">
    <source>
        <dbReference type="Proteomes" id="UP001055172"/>
    </source>
</evidence>
<dbReference type="AlphaFoldDB" id="A0AA37GLG1"/>
<sequence length="63" mass="6501">MAVWRQLRASAGQIGTALTRLMRHKSASSLRPTEGNGNSSESQANQGSLAGPVAIDGLPGSPR</sequence>
<feature type="region of interest" description="Disordered" evidence="1">
    <location>
        <begin position="22"/>
        <end position="63"/>
    </location>
</feature>
<protein>
    <submittedName>
        <fullName evidence="2">Uncharacterized protein</fullName>
    </submittedName>
</protein>
<gene>
    <name evidence="2" type="ORF">ColLi_05211</name>
</gene>